<protein>
    <submittedName>
        <fullName evidence="1">ATP-dependent DNA helicase</fullName>
    </submittedName>
</protein>
<keyword evidence="1" id="KW-0067">ATP-binding</keyword>
<proteinExistence type="predicted"/>
<dbReference type="GO" id="GO:0004386">
    <property type="term" value="F:helicase activity"/>
    <property type="evidence" value="ECO:0007669"/>
    <property type="project" value="UniProtKB-KW"/>
</dbReference>
<keyword evidence="1" id="KW-0547">Nucleotide-binding</keyword>
<dbReference type="Proteomes" id="UP000887116">
    <property type="component" value="Unassembled WGS sequence"/>
</dbReference>
<name>A0A8X6G406_TRICU</name>
<evidence type="ECO:0000313" key="2">
    <source>
        <dbReference type="Proteomes" id="UP000887116"/>
    </source>
</evidence>
<sequence>MKSCCYSLLAVHLENGQRVYFTTSNVQQIALNPPATTVTAFFHLCQNDAFAKTLVYSEVPTYYIWNASRKVFERRKRAIANKVLNQLRMPSPTRSAAALFDVELRREQNYNIMDLSSYVSSNIPKLTLEQKGIYDQIMQTINS</sequence>
<organism evidence="1 2">
    <name type="scientific">Trichonephila clavata</name>
    <name type="common">Joro spider</name>
    <name type="synonym">Nephila clavata</name>
    <dbReference type="NCBI Taxonomy" id="2740835"/>
    <lineage>
        <taxon>Eukaryota</taxon>
        <taxon>Metazoa</taxon>
        <taxon>Ecdysozoa</taxon>
        <taxon>Arthropoda</taxon>
        <taxon>Chelicerata</taxon>
        <taxon>Arachnida</taxon>
        <taxon>Araneae</taxon>
        <taxon>Araneomorphae</taxon>
        <taxon>Entelegynae</taxon>
        <taxon>Araneoidea</taxon>
        <taxon>Nephilidae</taxon>
        <taxon>Trichonephila</taxon>
    </lineage>
</organism>
<gene>
    <name evidence="1" type="primary">NOO_LOCUS12008</name>
    <name evidence="1" type="ORF">TNCT_50021</name>
</gene>
<dbReference type="EMBL" id="BMAO01034074">
    <property type="protein sequence ID" value="GFQ93854.1"/>
    <property type="molecule type" value="Genomic_DNA"/>
</dbReference>
<dbReference type="AlphaFoldDB" id="A0A8X6G406"/>
<evidence type="ECO:0000313" key="1">
    <source>
        <dbReference type="EMBL" id="GFQ93854.1"/>
    </source>
</evidence>
<keyword evidence="2" id="KW-1185">Reference proteome</keyword>
<keyword evidence="1" id="KW-0378">Hydrolase</keyword>
<reference evidence="1" key="1">
    <citation type="submission" date="2020-07" db="EMBL/GenBank/DDBJ databases">
        <title>Multicomponent nature underlies the extraordinary mechanical properties of spider dragline silk.</title>
        <authorList>
            <person name="Kono N."/>
            <person name="Nakamura H."/>
            <person name="Mori M."/>
            <person name="Yoshida Y."/>
            <person name="Ohtoshi R."/>
            <person name="Malay A.D."/>
            <person name="Moran D.A.P."/>
            <person name="Tomita M."/>
            <person name="Numata K."/>
            <person name="Arakawa K."/>
        </authorList>
    </citation>
    <scope>NUCLEOTIDE SEQUENCE</scope>
</reference>
<comment type="caution">
    <text evidence="1">The sequence shown here is derived from an EMBL/GenBank/DDBJ whole genome shotgun (WGS) entry which is preliminary data.</text>
</comment>
<keyword evidence="1" id="KW-0347">Helicase</keyword>
<accession>A0A8X6G406</accession>
<dbReference type="OrthoDB" id="8063321at2759"/>